<dbReference type="AlphaFoldDB" id="A0A699YUJ9"/>
<name>A0A699YUJ9_HAELA</name>
<dbReference type="Gene3D" id="1.50.40.10">
    <property type="entry name" value="Mitochondrial carrier domain"/>
    <property type="match status" value="2"/>
</dbReference>
<dbReference type="PANTHER" id="PTHR45618">
    <property type="entry name" value="MITOCHONDRIAL DICARBOXYLATE CARRIER-RELATED"/>
    <property type="match status" value="1"/>
</dbReference>
<evidence type="ECO:0000256" key="8">
    <source>
        <dbReference type="PROSITE-ProRule" id="PRU00282"/>
    </source>
</evidence>
<dbReference type="PROSITE" id="PS50920">
    <property type="entry name" value="SOLCAR"/>
    <property type="match status" value="2"/>
</dbReference>
<dbReference type="InterPro" id="IPR050391">
    <property type="entry name" value="Mito_Metabolite_Transporter"/>
</dbReference>
<comment type="subcellular location">
    <subcellularLocation>
        <location evidence="1">Membrane</location>
        <topology evidence="1">Multi-pass membrane protein</topology>
    </subcellularLocation>
</comment>
<feature type="repeat" description="Solcar" evidence="8">
    <location>
        <begin position="47"/>
        <end position="132"/>
    </location>
</feature>
<evidence type="ECO:0000313" key="10">
    <source>
        <dbReference type="EMBL" id="GFH13271.1"/>
    </source>
</evidence>
<feature type="repeat" description="Solcar" evidence="8">
    <location>
        <begin position="211"/>
        <end position="295"/>
    </location>
</feature>
<dbReference type="Proteomes" id="UP000485058">
    <property type="component" value="Unassembled WGS sequence"/>
</dbReference>
<dbReference type="EMBL" id="BLLF01000593">
    <property type="protein sequence ID" value="GFH13271.1"/>
    <property type="molecule type" value="Genomic_DNA"/>
</dbReference>
<evidence type="ECO:0000256" key="2">
    <source>
        <dbReference type="ARBA" id="ARBA00006375"/>
    </source>
</evidence>
<keyword evidence="4 8" id="KW-0812">Transmembrane</keyword>
<evidence type="ECO:0000256" key="1">
    <source>
        <dbReference type="ARBA" id="ARBA00004141"/>
    </source>
</evidence>
<keyword evidence="6" id="KW-1133">Transmembrane helix</keyword>
<keyword evidence="11" id="KW-1185">Reference proteome</keyword>
<sequence length="396" mass="41436">KVAPAQAFSRCHLSFVPKDPMSTQALGTKVRERVDRAPYIRHQRGMRQHCYQSLGQAPSAPMCADVVKVRLQLASNAAQASGVKPPGMVATGLSVLRNEGVTALWSGLGPSLARGFFFGGARLGLYTPIKSAIMGGNSSSASFELKAAGKTPGAQKTSMGVIRAVMAADGVAGLWKGAMPGLFRSAILTASQCATYDEVKRGVLNYTGWSDGTHTHFTSSMIAGLVTTTITNPLDVIKTRMFVSGGRYKGALECASHVLKTEGPIGFMKPASSMAVSNQAGSQTNIVSLSAFTSSINTSWQQGCGWIGAATCGIVCGVWAWLAPSLAGFHGGVGDMMGHVEQVVNHCVWLGCRVEQLVSSGSVTPFMSCRVPPAIGAWKCLTFAQKGRGGDVADGK</sequence>
<evidence type="ECO:0000256" key="9">
    <source>
        <dbReference type="RuleBase" id="RU000488"/>
    </source>
</evidence>
<keyword evidence="5" id="KW-0677">Repeat</keyword>
<evidence type="ECO:0000256" key="7">
    <source>
        <dbReference type="ARBA" id="ARBA00023136"/>
    </source>
</evidence>
<accession>A0A699YUJ9</accession>
<evidence type="ECO:0000256" key="6">
    <source>
        <dbReference type="ARBA" id="ARBA00022989"/>
    </source>
</evidence>
<evidence type="ECO:0000256" key="3">
    <source>
        <dbReference type="ARBA" id="ARBA00022448"/>
    </source>
</evidence>
<dbReference type="SUPFAM" id="SSF103506">
    <property type="entry name" value="Mitochondrial carrier"/>
    <property type="match status" value="1"/>
</dbReference>
<dbReference type="InterPro" id="IPR023395">
    <property type="entry name" value="MCP_dom_sf"/>
</dbReference>
<comment type="similarity">
    <text evidence="2 9">Belongs to the mitochondrial carrier (TC 2.A.29) family.</text>
</comment>
<comment type="caution">
    <text evidence="10">The sequence shown here is derived from an EMBL/GenBank/DDBJ whole genome shotgun (WGS) entry which is preliminary data.</text>
</comment>
<organism evidence="10 11">
    <name type="scientific">Haematococcus lacustris</name>
    <name type="common">Green alga</name>
    <name type="synonym">Haematococcus pluvialis</name>
    <dbReference type="NCBI Taxonomy" id="44745"/>
    <lineage>
        <taxon>Eukaryota</taxon>
        <taxon>Viridiplantae</taxon>
        <taxon>Chlorophyta</taxon>
        <taxon>core chlorophytes</taxon>
        <taxon>Chlorophyceae</taxon>
        <taxon>CS clade</taxon>
        <taxon>Chlamydomonadales</taxon>
        <taxon>Haematococcaceae</taxon>
        <taxon>Haematococcus</taxon>
    </lineage>
</organism>
<feature type="non-terminal residue" evidence="10">
    <location>
        <position position="1"/>
    </location>
</feature>
<keyword evidence="3 9" id="KW-0813">Transport</keyword>
<evidence type="ECO:0000313" key="11">
    <source>
        <dbReference type="Proteomes" id="UP000485058"/>
    </source>
</evidence>
<dbReference type="InterPro" id="IPR018108">
    <property type="entry name" value="MCP_transmembrane"/>
</dbReference>
<protein>
    <submittedName>
        <fullName evidence="10">Uncharacterized protein</fullName>
    </submittedName>
</protein>
<dbReference type="Pfam" id="PF00153">
    <property type="entry name" value="Mito_carr"/>
    <property type="match status" value="3"/>
</dbReference>
<keyword evidence="7 8" id="KW-0472">Membrane</keyword>
<evidence type="ECO:0000256" key="4">
    <source>
        <dbReference type="ARBA" id="ARBA00022692"/>
    </source>
</evidence>
<reference evidence="10 11" key="1">
    <citation type="submission" date="2020-02" db="EMBL/GenBank/DDBJ databases">
        <title>Draft genome sequence of Haematococcus lacustris strain NIES-144.</title>
        <authorList>
            <person name="Morimoto D."/>
            <person name="Nakagawa S."/>
            <person name="Yoshida T."/>
            <person name="Sawayama S."/>
        </authorList>
    </citation>
    <scope>NUCLEOTIDE SEQUENCE [LARGE SCALE GENOMIC DNA]</scope>
    <source>
        <strain evidence="10 11">NIES-144</strain>
    </source>
</reference>
<gene>
    <name evidence="10" type="ORF">HaLaN_09121</name>
</gene>
<evidence type="ECO:0000256" key="5">
    <source>
        <dbReference type="ARBA" id="ARBA00022737"/>
    </source>
</evidence>
<dbReference type="GO" id="GO:0016020">
    <property type="term" value="C:membrane"/>
    <property type="evidence" value="ECO:0007669"/>
    <property type="project" value="UniProtKB-SubCell"/>
</dbReference>
<proteinExistence type="inferred from homology"/>